<dbReference type="AlphaFoldDB" id="A0A1H8VQJ3"/>
<evidence type="ECO:0000313" key="3">
    <source>
        <dbReference type="Proteomes" id="UP000198775"/>
    </source>
</evidence>
<name>A0A1H8VQJ3_9EURY</name>
<keyword evidence="3" id="KW-1185">Reference proteome</keyword>
<protein>
    <submittedName>
        <fullName evidence="2">Uncharacterized protein</fullName>
    </submittedName>
</protein>
<feature type="transmembrane region" description="Helical" evidence="1">
    <location>
        <begin position="16"/>
        <end position="37"/>
    </location>
</feature>
<dbReference type="Proteomes" id="UP000198775">
    <property type="component" value="Unassembled WGS sequence"/>
</dbReference>
<keyword evidence="1" id="KW-0812">Transmembrane</keyword>
<dbReference type="EMBL" id="FOCX01000040">
    <property type="protein sequence ID" value="SEP17543.1"/>
    <property type="molecule type" value="Genomic_DNA"/>
</dbReference>
<evidence type="ECO:0000256" key="1">
    <source>
        <dbReference type="SAM" id="Phobius"/>
    </source>
</evidence>
<accession>A0A1H8VQJ3</accession>
<organism evidence="2 3">
    <name type="scientific">Halorientalis persicus</name>
    <dbReference type="NCBI Taxonomy" id="1367881"/>
    <lineage>
        <taxon>Archaea</taxon>
        <taxon>Methanobacteriati</taxon>
        <taxon>Methanobacteriota</taxon>
        <taxon>Stenosarchaea group</taxon>
        <taxon>Halobacteria</taxon>
        <taxon>Halobacteriales</taxon>
        <taxon>Haloarculaceae</taxon>
        <taxon>Halorientalis</taxon>
    </lineage>
</organism>
<keyword evidence="1" id="KW-1133">Transmembrane helix</keyword>
<feature type="transmembrane region" description="Helical" evidence="1">
    <location>
        <begin position="43"/>
        <end position="63"/>
    </location>
</feature>
<gene>
    <name evidence="2" type="ORF">SAMN05216388_104023</name>
</gene>
<evidence type="ECO:0000313" key="2">
    <source>
        <dbReference type="EMBL" id="SEP17543.1"/>
    </source>
</evidence>
<dbReference type="RefSeq" id="WP_092664158.1">
    <property type="nucleotide sequence ID" value="NZ_FOCX01000040.1"/>
</dbReference>
<keyword evidence="1" id="KW-0472">Membrane</keyword>
<reference evidence="3" key="1">
    <citation type="submission" date="2016-10" db="EMBL/GenBank/DDBJ databases">
        <authorList>
            <person name="Varghese N."/>
            <person name="Submissions S."/>
        </authorList>
    </citation>
    <scope>NUCLEOTIDE SEQUENCE [LARGE SCALE GENOMIC DNA]</scope>
    <source>
        <strain evidence="3">IBRC-M 10043</strain>
    </source>
</reference>
<sequence length="70" mass="7149">MSQRIKSTDTFDRIDTPLFVAGALLVLVSLTAAVWMLSLGDVVTALGLGLLVAAGVLLTGIGLSPEAATH</sequence>
<proteinExistence type="predicted"/>